<proteinExistence type="predicted"/>
<organism evidence="2">
    <name type="scientific">Iconisemion striatum</name>
    <dbReference type="NCBI Taxonomy" id="60296"/>
    <lineage>
        <taxon>Eukaryota</taxon>
        <taxon>Metazoa</taxon>
        <taxon>Chordata</taxon>
        <taxon>Craniata</taxon>
        <taxon>Vertebrata</taxon>
        <taxon>Euteleostomi</taxon>
        <taxon>Actinopterygii</taxon>
        <taxon>Neopterygii</taxon>
        <taxon>Teleostei</taxon>
        <taxon>Neoteleostei</taxon>
        <taxon>Acanthomorphata</taxon>
        <taxon>Ovalentaria</taxon>
        <taxon>Atherinomorphae</taxon>
        <taxon>Cyprinodontiformes</taxon>
        <taxon>Nothobranchiidae</taxon>
        <taxon>Iconisemion</taxon>
    </lineage>
</organism>
<dbReference type="EMBL" id="HADX01000737">
    <property type="protein sequence ID" value="SBP22969.1"/>
    <property type="molecule type" value="Transcribed_RNA"/>
</dbReference>
<gene>
    <name evidence="2" type="primary">PAPPA2</name>
</gene>
<evidence type="ECO:0000256" key="1">
    <source>
        <dbReference type="SAM" id="MobiDB-lite"/>
    </source>
</evidence>
<name>A0A1A7XYT3_9TELE</name>
<feature type="compositionally biased region" description="Polar residues" evidence="1">
    <location>
        <begin position="1"/>
        <end position="15"/>
    </location>
</feature>
<evidence type="ECO:0000313" key="2">
    <source>
        <dbReference type="EMBL" id="SBP22969.1"/>
    </source>
</evidence>
<feature type="region of interest" description="Disordered" evidence="1">
    <location>
        <begin position="47"/>
        <end position="68"/>
    </location>
</feature>
<protein>
    <submittedName>
        <fullName evidence="2">Pappalysin 2</fullName>
    </submittedName>
</protein>
<accession>A0A1A7XYT3</accession>
<dbReference type="AlphaFoldDB" id="A0A1A7XYT3"/>
<feature type="non-terminal residue" evidence="2">
    <location>
        <position position="68"/>
    </location>
</feature>
<reference evidence="2" key="1">
    <citation type="submission" date="2016-05" db="EMBL/GenBank/DDBJ databases">
        <authorList>
            <person name="Lavstsen T."/>
            <person name="Jespersen J.S."/>
        </authorList>
    </citation>
    <scope>NUCLEOTIDE SEQUENCE</scope>
    <source>
        <tissue evidence="2">Brain</tissue>
    </source>
</reference>
<reference evidence="2" key="2">
    <citation type="submission" date="2016-06" db="EMBL/GenBank/DDBJ databases">
        <title>The genome of a short-lived fish provides insights into sex chromosome evolution and the genetic control of aging.</title>
        <authorList>
            <person name="Reichwald K."/>
            <person name="Felder M."/>
            <person name="Petzold A."/>
            <person name="Koch P."/>
            <person name="Groth M."/>
            <person name="Platzer M."/>
        </authorList>
    </citation>
    <scope>NUCLEOTIDE SEQUENCE</scope>
    <source>
        <tissue evidence="2">Brain</tissue>
    </source>
</reference>
<feature type="region of interest" description="Disordered" evidence="1">
    <location>
        <begin position="1"/>
        <end position="34"/>
    </location>
</feature>
<feature type="non-terminal residue" evidence="2">
    <location>
        <position position="1"/>
    </location>
</feature>
<sequence length="68" mass="7406">GVTPSTTGHTASTMEGTAAHPHSPRERSSSLGRTAVRMSALAAIQMPRRTRTEPNTWTEKVELEEECN</sequence>